<dbReference type="CDD" id="cd02185">
    <property type="entry name" value="AroH"/>
    <property type="match status" value="1"/>
</dbReference>
<evidence type="ECO:0000313" key="1">
    <source>
        <dbReference type="EMBL" id="CAB4863529.1"/>
    </source>
</evidence>
<dbReference type="EMBL" id="CAFBLU010000003">
    <property type="protein sequence ID" value="CAB4863529.1"/>
    <property type="molecule type" value="Genomic_DNA"/>
</dbReference>
<dbReference type="GO" id="GO:0046417">
    <property type="term" value="P:chorismate metabolic process"/>
    <property type="evidence" value="ECO:0007669"/>
    <property type="project" value="TreeGrafter"/>
</dbReference>
<dbReference type="PANTHER" id="PTHR21164">
    <property type="entry name" value="CHORISMATE MUTASE"/>
    <property type="match status" value="1"/>
</dbReference>
<name>A0A6J7D507_9ZZZZ</name>
<protein>
    <submittedName>
        <fullName evidence="1">Unannotated protein</fullName>
    </submittedName>
</protein>
<reference evidence="1" key="1">
    <citation type="submission" date="2020-05" db="EMBL/GenBank/DDBJ databases">
        <authorList>
            <person name="Chiriac C."/>
            <person name="Salcher M."/>
            <person name="Ghai R."/>
            <person name="Kavagutti S V."/>
        </authorList>
    </citation>
    <scope>NUCLEOTIDE SEQUENCE</scope>
</reference>
<dbReference type="NCBIfam" id="TIGR01796">
    <property type="entry name" value="CM_mono_aroH"/>
    <property type="match status" value="1"/>
</dbReference>
<dbReference type="PIRSF" id="PIRSF005965">
    <property type="entry name" value="Chor_mut_AroH"/>
    <property type="match status" value="1"/>
</dbReference>
<dbReference type="SUPFAM" id="SSF55298">
    <property type="entry name" value="YjgF-like"/>
    <property type="match status" value="1"/>
</dbReference>
<proteinExistence type="predicted"/>
<dbReference type="Gene3D" id="3.30.1330.40">
    <property type="entry name" value="RutC-like"/>
    <property type="match status" value="1"/>
</dbReference>
<dbReference type="GO" id="GO:0004106">
    <property type="term" value="F:chorismate mutase activity"/>
    <property type="evidence" value="ECO:0007669"/>
    <property type="project" value="TreeGrafter"/>
</dbReference>
<accession>A0A6J7D507</accession>
<dbReference type="InterPro" id="IPR035959">
    <property type="entry name" value="RutC-like_sf"/>
</dbReference>
<organism evidence="1">
    <name type="scientific">freshwater metagenome</name>
    <dbReference type="NCBI Taxonomy" id="449393"/>
    <lineage>
        <taxon>unclassified sequences</taxon>
        <taxon>metagenomes</taxon>
        <taxon>ecological metagenomes</taxon>
    </lineage>
</organism>
<dbReference type="Pfam" id="PF07736">
    <property type="entry name" value="CM_1"/>
    <property type="match status" value="1"/>
</dbReference>
<gene>
    <name evidence="1" type="ORF">UFOPK3444_00315</name>
</gene>
<dbReference type="PANTHER" id="PTHR21164:SF0">
    <property type="entry name" value="CHORISMATE MUTASE AROH"/>
    <property type="match status" value="1"/>
</dbReference>
<dbReference type="InterPro" id="IPR008243">
    <property type="entry name" value="Chorismate_mutase_AroH"/>
</dbReference>
<sequence>MQAKFRNFAIRLVRTSIRPVSVKALRGATQVAANDADSIRTGTVELVVELLSRNGLTSEDLISCIFTVTPDLNAEFPATAAREAGLDQVPLLCASEIPVPGAMERVVRVLVHCELAEGRVAEHVYLSGAQALRPDLNSAQ</sequence>
<dbReference type="AlphaFoldDB" id="A0A6J7D507"/>
<dbReference type="PROSITE" id="PS51167">
    <property type="entry name" value="CHORISMATE_MUT_1"/>
    <property type="match status" value="1"/>
</dbReference>